<reference evidence="2 3" key="1">
    <citation type="submission" date="2014-04" db="EMBL/GenBank/DDBJ databases">
        <title>Evolutionary Origins and Diversification of the Mycorrhizal Mutualists.</title>
        <authorList>
            <consortium name="DOE Joint Genome Institute"/>
            <consortium name="Mycorrhizal Genomics Consortium"/>
            <person name="Kohler A."/>
            <person name="Kuo A."/>
            <person name="Nagy L.G."/>
            <person name="Floudas D."/>
            <person name="Copeland A."/>
            <person name="Barry K.W."/>
            <person name="Cichocki N."/>
            <person name="Veneault-Fourrey C."/>
            <person name="LaButti K."/>
            <person name="Lindquist E.A."/>
            <person name="Lipzen A."/>
            <person name="Lundell T."/>
            <person name="Morin E."/>
            <person name="Murat C."/>
            <person name="Riley R."/>
            <person name="Ohm R."/>
            <person name="Sun H."/>
            <person name="Tunlid A."/>
            <person name="Henrissat B."/>
            <person name="Grigoriev I.V."/>
            <person name="Hibbett D.S."/>
            <person name="Martin F."/>
        </authorList>
    </citation>
    <scope>NUCLEOTIDE SEQUENCE [LARGE SCALE GENOMIC DNA]</scope>
    <source>
        <strain evidence="2 3">Koide BX008</strain>
    </source>
</reference>
<dbReference type="EMBL" id="KN818225">
    <property type="protein sequence ID" value="KIL69848.1"/>
    <property type="molecule type" value="Genomic_DNA"/>
</dbReference>
<dbReference type="AlphaFoldDB" id="A0A0C2XL78"/>
<dbReference type="SUPFAM" id="SSF55144">
    <property type="entry name" value="LigT-like"/>
    <property type="match status" value="1"/>
</dbReference>
<dbReference type="PANTHER" id="PTHR28141:SF1">
    <property type="entry name" value="2',3'-CYCLIC-NUCLEOTIDE 3'-PHOSPHODIESTERASE"/>
    <property type="match status" value="1"/>
</dbReference>
<name>A0A0C2XL78_AMAMK</name>
<evidence type="ECO:0008006" key="4">
    <source>
        <dbReference type="Google" id="ProtNLM"/>
    </source>
</evidence>
<keyword evidence="3" id="KW-1185">Reference proteome</keyword>
<dbReference type="GO" id="GO:0009187">
    <property type="term" value="P:cyclic nucleotide metabolic process"/>
    <property type="evidence" value="ECO:0007669"/>
    <property type="project" value="TreeGrafter"/>
</dbReference>
<evidence type="ECO:0000313" key="3">
    <source>
        <dbReference type="Proteomes" id="UP000054549"/>
    </source>
</evidence>
<feature type="region of interest" description="Disordered" evidence="1">
    <location>
        <begin position="1"/>
        <end position="35"/>
    </location>
</feature>
<evidence type="ECO:0000313" key="2">
    <source>
        <dbReference type="EMBL" id="KIL69848.1"/>
    </source>
</evidence>
<dbReference type="HOGENOM" id="CLU_081919_0_0_1"/>
<dbReference type="Pfam" id="PF07823">
    <property type="entry name" value="CPDase"/>
    <property type="match status" value="1"/>
</dbReference>
<dbReference type="STRING" id="946122.A0A0C2XL78"/>
<dbReference type="PANTHER" id="PTHR28141">
    <property type="entry name" value="2',3'-CYCLIC-NUCLEOTIDE 3'-PHOSPHODIESTERASE"/>
    <property type="match status" value="1"/>
</dbReference>
<sequence>MQPPHAGDDQLNPSLPQFEPHITLASIPPDTPTARVRESIPPDQRRLKVSFASVEVGTHYFRSVYIAVKLSPELAKLRQEVHATLGIDPITPAYPHISLCYVTDEDAEKGNRQRFFEGLGIRNKGKGTALNCGAGEKEDWMEEFLAGDIWIVRCEGPIETWEVLDVIELHNA</sequence>
<dbReference type="Gene3D" id="3.90.1140.10">
    <property type="entry name" value="Cyclic phosphodiesterase"/>
    <property type="match status" value="1"/>
</dbReference>
<dbReference type="InterPro" id="IPR009097">
    <property type="entry name" value="Cyclic_Pdiesterase"/>
</dbReference>
<dbReference type="Proteomes" id="UP000054549">
    <property type="component" value="Unassembled WGS sequence"/>
</dbReference>
<organism evidence="2 3">
    <name type="scientific">Amanita muscaria (strain Koide BX008)</name>
    <dbReference type="NCBI Taxonomy" id="946122"/>
    <lineage>
        <taxon>Eukaryota</taxon>
        <taxon>Fungi</taxon>
        <taxon>Dikarya</taxon>
        <taxon>Basidiomycota</taxon>
        <taxon>Agaricomycotina</taxon>
        <taxon>Agaricomycetes</taxon>
        <taxon>Agaricomycetidae</taxon>
        <taxon>Agaricales</taxon>
        <taxon>Pluteineae</taxon>
        <taxon>Amanitaceae</taxon>
        <taxon>Amanita</taxon>
    </lineage>
</organism>
<dbReference type="InterPro" id="IPR012386">
    <property type="entry name" value="Cyclic-nucl_3Pdiesterase"/>
</dbReference>
<dbReference type="InParanoid" id="A0A0C2XL78"/>
<dbReference type="GO" id="GO:0004113">
    <property type="term" value="F:2',3'-cyclic-nucleotide 3'-phosphodiesterase activity"/>
    <property type="evidence" value="ECO:0007669"/>
    <property type="project" value="TreeGrafter"/>
</dbReference>
<proteinExistence type="predicted"/>
<accession>A0A0C2XL78</accession>
<evidence type="ECO:0000256" key="1">
    <source>
        <dbReference type="SAM" id="MobiDB-lite"/>
    </source>
</evidence>
<protein>
    <recommendedName>
        <fullName evidence="4">2',3'-cyclic-nucleotide 3'-phosphodiesterase</fullName>
    </recommendedName>
</protein>
<dbReference type="OrthoDB" id="514292at2759"/>
<gene>
    <name evidence="2" type="ORF">M378DRAFT_157080</name>
</gene>